<comment type="caution">
    <text evidence="1">The sequence shown here is derived from an EMBL/GenBank/DDBJ whole genome shotgun (WGS) entry which is preliminary data.</text>
</comment>
<evidence type="ECO:0000313" key="2">
    <source>
        <dbReference type="Proteomes" id="UP001465976"/>
    </source>
</evidence>
<evidence type="ECO:0008006" key="3">
    <source>
        <dbReference type="Google" id="ProtNLM"/>
    </source>
</evidence>
<evidence type="ECO:0000313" key="1">
    <source>
        <dbReference type="EMBL" id="KAL0573262.1"/>
    </source>
</evidence>
<reference evidence="1 2" key="1">
    <citation type="submission" date="2024-02" db="EMBL/GenBank/DDBJ databases">
        <title>A draft genome for the cacao thread blight pathogen Marasmius crinis-equi.</title>
        <authorList>
            <person name="Cohen S.P."/>
            <person name="Baruah I.K."/>
            <person name="Amoako-Attah I."/>
            <person name="Bukari Y."/>
            <person name="Meinhardt L.W."/>
            <person name="Bailey B.A."/>
        </authorList>
    </citation>
    <scope>NUCLEOTIDE SEQUENCE [LARGE SCALE GENOMIC DNA]</scope>
    <source>
        <strain evidence="1 2">GH-76</strain>
    </source>
</reference>
<dbReference type="SUPFAM" id="SSF52047">
    <property type="entry name" value="RNI-like"/>
    <property type="match status" value="1"/>
</dbReference>
<dbReference type="Gene3D" id="1.20.1280.50">
    <property type="match status" value="1"/>
</dbReference>
<protein>
    <recommendedName>
        <fullName evidence="3">F-box domain-containing protein</fullName>
    </recommendedName>
</protein>
<dbReference type="PANTHER" id="PTHR38926">
    <property type="entry name" value="F-BOX DOMAIN CONTAINING PROTEIN, EXPRESSED"/>
    <property type="match status" value="1"/>
</dbReference>
<proteinExistence type="predicted"/>
<gene>
    <name evidence="1" type="ORF">V5O48_008689</name>
</gene>
<keyword evidence="2" id="KW-1185">Reference proteome</keyword>
<name>A0ABR3FD66_9AGAR</name>
<sequence>MGPSDLSQNFKLPYDILLYTFTFYVKNLLASSSKKIKSSDWLSFTHVCRCWRTAALESPTLWTEPDFRFPSIARETLKRSQSLSISLSIRASKDAKRQELAIDVLKEHFSRIADLNLSFSSPSALEAVLRVAVRPALSLHTLSLKAVCDEDMARVVLPDNFLGSVSAGLRRLAINGFSIPWNSKFLKDLTHFEVGLSSPDLSVSQLLQVLRRCPALESLKVWDCLFTTGDDAAPVELPRLSRLDLNAQMPVLVELVSVLKLPPSTRTQLGCSAGESEASPADMVHLLRPLLVSPETGKPTRDITALSFEWTAKHRILSCIAHNEIPSHVSSKEFFSLYFVFPTTTPPNLGEYVHNFLEATPISNLRLLRFGNVSISPPTIRLVSTLPKLQALDLESTAQTCAFFIQALGIQEDADQQKCPFPSLTVLRFSSVVFGSSQLELRSLLIKNVLSRRARGVGINALILVSCTGLLEEDLHELKVHVRAVLEEA</sequence>
<dbReference type="Proteomes" id="UP001465976">
    <property type="component" value="Unassembled WGS sequence"/>
</dbReference>
<dbReference type="PANTHER" id="PTHR38926:SF5">
    <property type="entry name" value="F-BOX AND LEUCINE-RICH REPEAT PROTEIN 6"/>
    <property type="match status" value="1"/>
</dbReference>
<dbReference type="EMBL" id="JBAHYK010000523">
    <property type="protein sequence ID" value="KAL0573262.1"/>
    <property type="molecule type" value="Genomic_DNA"/>
</dbReference>
<dbReference type="InterPro" id="IPR032675">
    <property type="entry name" value="LRR_dom_sf"/>
</dbReference>
<organism evidence="1 2">
    <name type="scientific">Marasmius crinis-equi</name>
    <dbReference type="NCBI Taxonomy" id="585013"/>
    <lineage>
        <taxon>Eukaryota</taxon>
        <taxon>Fungi</taxon>
        <taxon>Dikarya</taxon>
        <taxon>Basidiomycota</taxon>
        <taxon>Agaricomycotina</taxon>
        <taxon>Agaricomycetes</taxon>
        <taxon>Agaricomycetidae</taxon>
        <taxon>Agaricales</taxon>
        <taxon>Marasmiineae</taxon>
        <taxon>Marasmiaceae</taxon>
        <taxon>Marasmius</taxon>
    </lineage>
</organism>
<accession>A0ABR3FD66</accession>
<dbReference type="Gene3D" id="3.80.10.10">
    <property type="entry name" value="Ribonuclease Inhibitor"/>
    <property type="match status" value="1"/>
</dbReference>